<dbReference type="AlphaFoldDB" id="A0A9P8NBV8"/>
<protein>
    <submittedName>
        <fullName evidence="1">Uncharacterized protein</fullName>
    </submittedName>
</protein>
<reference evidence="1" key="1">
    <citation type="submission" date="2021-08" db="EMBL/GenBank/DDBJ databases">
        <title>Global Aspergillus fumigatus from environmental and clinical sources.</title>
        <authorList>
            <person name="Barber A."/>
            <person name="Sae-Ong T."/>
        </authorList>
    </citation>
    <scope>NUCLEOTIDE SEQUENCE</scope>
    <source>
        <strain evidence="1">NRZ-2016-071</strain>
    </source>
</reference>
<dbReference type="EMBL" id="JAIBSC010000157">
    <property type="protein sequence ID" value="KAH1894305.1"/>
    <property type="molecule type" value="Genomic_DNA"/>
</dbReference>
<feature type="non-terminal residue" evidence="1">
    <location>
        <position position="1"/>
    </location>
</feature>
<name>A0A9P8NBV8_ASPFM</name>
<evidence type="ECO:0000313" key="1">
    <source>
        <dbReference type="EMBL" id="KAH1894305.1"/>
    </source>
</evidence>
<organism evidence="1 2">
    <name type="scientific">Aspergillus fumigatus</name>
    <name type="common">Neosartorya fumigata</name>
    <dbReference type="NCBI Taxonomy" id="746128"/>
    <lineage>
        <taxon>Eukaryota</taxon>
        <taxon>Fungi</taxon>
        <taxon>Dikarya</taxon>
        <taxon>Ascomycota</taxon>
        <taxon>Pezizomycotina</taxon>
        <taxon>Eurotiomycetes</taxon>
        <taxon>Eurotiomycetidae</taxon>
        <taxon>Eurotiales</taxon>
        <taxon>Aspergillaceae</taxon>
        <taxon>Aspergillus</taxon>
        <taxon>Aspergillus subgen. Fumigati</taxon>
    </lineage>
</organism>
<comment type="caution">
    <text evidence="1">The sequence shown here is derived from an EMBL/GenBank/DDBJ whole genome shotgun (WGS) entry which is preliminary data.</text>
</comment>
<evidence type="ECO:0000313" key="2">
    <source>
        <dbReference type="Proteomes" id="UP000813423"/>
    </source>
</evidence>
<sequence length="152" mass="17558">MAGNQIDRTFVVRRALSGMPLGRDIVAHSGLLLLTQDSNYYLIERLVGNEEVGFREVDIFVDKVYSTHQVIVMNGLKWTKQLRGEAVLRVCTVDEARTFFETHIREIKYDPQDNNCHSAQEHLRRWLGQSVSEDRPFTKATKKFASWFPTSL</sequence>
<gene>
    <name evidence="1" type="ORF">KXV57_002334</name>
</gene>
<accession>A0A9P8NBV8</accession>
<dbReference type="Proteomes" id="UP000813423">
    <property type="component" value="Unassembled WGS sequence"/>
</dbReference>
<proteinExistence type="predicted"/>